<sequence length="96" mass="10342">MALADPETISFAVRGPIAREDLPGLCDRVCALLDGARADVALCDVRGVEPDAVTIDALARLQLAARRYGCRVRLRHASQELVALVAFMGLRDVLPD</sequence>
<name>A0A6J4SQR1_9ACTN</name>
<dbReference type="InterPro" id="IPR058548">
    <property type="entry name" value="MlaB-like_STAS"/>
</dbReference>
<accession>A0A6J4SQR1</accession>
<organism evidence="2">
    <name type="scientific">uncultured Solirubrobacteraceae bacterium</name>
    <dbReference type="NCBI Taxonomy" id="1162706"/>
    <lineage>
        <taxon>Bacteria</taxon>
        <taxon>Bacillati</taxon>
        <taxon>Actinomycetota</taxon>
        <taxon>Thermoleophilia</taxon>
        <taxon>Solirubrobacterales</taxon>
        <taxon>Solirubrobacteraceae</taxon>
        <taxon>environmental samples</taxon>
    </lineage>
</organism>
<dbReference type="EMBL" id="CADCVP010000210">
    <property type="protein sequence ID" value="CAA9502563.1"/>
    <property type="molecule type" value="Genomic_DNA"/>
</dbReference>
<feature type="domain" description="MlaB-like STAS" evidence="1">
    <location>
        <begin position="13"/>
        <end position="90"/>
    </location>
</feature>
<dbReference type="Gene3D" id="3.30.750.24">
    <property type="entry name" value="STAS domain"/>
    <property type="match status" value="1"/>
</dbReference>
<protein>
    <recommendedName>
        <fullName evidence="1">MlaB-like STAS domain-containing protein</fullName>
    </recommendedName>
</protein>
<reference evidence="2" key="1">
    <citation type="submission" date="2020-02" db="EMBL/GenBank/DDBJ databases">
        <authorList>
            <person name="Meier V. D."/>
        </authorList>
    </citation>
    <scope>NUCLEOTIDE SEQUENCE</scope>
    <source>
        <strain evidence="2">AVDCRST_MAG69</strain>
    </source>
</reference>
<evidence type="ECO:0000259" key="1">
    <source>
        <dbReference type="Pfam" id="PF13466"/>
    </source>
</evidence>
<dbReference type="Pfam" id="PF13466">
    <property type="entry name" value="STAS_2"/>
    <property type="match status" value="1"/>
</dbReference>
<proteinExistence type="predicted"/>
<evidence type="ECO:0000313" key="2">
    <source>
        <dbReference type="EMBL" id="CAA9502563.1"/>
    </source>
</evidence>
<dbReference type="SUPFAM" id="SSF52091">
    <property type="entry name" value="SpoIIaa-like"/>
    <property type="match status" value="1"/>
</dbReference>
<dbReference type="InterPro" id="IPR036513">
    <property type="entry name" value="STAS_dom_sf"/>
</dbReference>
<gene>
    <name evidence="2" type="ORF">AVDCRST_MAG69-1980</name>
</gene>
<dbReference type="AlphaFoldDB" id="A0A6J4SQR1"/>